<comment type="catalytic activity">
    <reaction evidence="1 5">
        <text>a uridine in RNA = a pseudouridine in RNA</text>
        <dbReference type="Rhea" id="RHEA:48348"/>
        <dbReference type="Rhea" id="RHEA-COMP:12068"/>
        <dbReference type="Rhea" id="RHEA-COMP:12069"/>
        <dbReference type="ChEBI" id="CHEBI:65314"/>
        <dbReference type="ChEBI" id="CHEBI:65315"/>
    </reaction>
</comment>
<feature type="active site" evidence="3">
    <location>
        <position position="134"/>
    </location>
</feature>
<dbReference type="PROSITE" id="PS50889">
    <property type="entry name" value="S4"/>
    <property type="match status" value="1"/>
</dbReference>
<dbReference type="NCBIfam" id="TIGR00005">
    <property type="entry name" value="rluA_subfam"/>
    <property type="match status" value="1"/>
</dbReference>
<dbReference type="Pfam" id="PF00849">
    <property type="entry name" value="PseudoU_synth_2"/>
    <property type="match status" value="1"/>
</dbReference>
<evidence type="ECO:0000259" key="6">
    <source>
        <dbReference type="Pfam" id="PF00849"/>
    </source>
</evidence>
<dbReference type="STRING" id="2756.BFR44_00825"/>
<dbReference type="PANTHER" id="PTHR21600:SF35">
    <property type="entry name" value="PSEUDOURIDINE SYNTHASE"/>
    <property type="match status" value="1"/>
</dbReference>
<gene>
    <name evidence="7" type="ORF">CNY62_03055</name>
</gene>
<dbReference type="PANTHER" id="PTHR21600">
    <property type="entry name" value="MITOCHONDRIAL RNA PSEUDOURIDINE SYNTHASE"/>
    <property type="match status" value="1"/>
</dbReference>
<dbReference type="AlphaFoldDB" id="A0A1D2KCF7"/>
<dbReference type="SUPFAM" id="SSF55120">
    <property type="entry name" value="Pseudouridine synthase"/>
    <property type="match status" value="1"/>
</dbReference>
<dbReference type="GO" id="GO:0003723">
    <property type="term" value="F:RNA binding"/>
    <property type="evidence" value="ECO:0007669"/>
    <property type="project" value="UniProtKB-KW"/>
</dbReference>
<feature type="domain" description="Pseudouridine synthase RsuA/RluA-like" evidence="6">
    <location>
        <begin position="88"/>
        <end position="237"/>
    </location>
</feature>
<dbReference type="KEGG" id="bths:CNY62_03055"/>
<dbReference type="InterPro" id="IPR020103">
    <property type="entry name" value="PsdUridine_synth_cat_dom_sf"/>
</dbReference>
<comment type="similarity">
    <text evidence="2 5">Belongs to the pseudouridine synthase RluA family.</text>
</comment>
<evidence type="ECO:0000256" key="2">
    <source>
        <dbReference type="ARBA" id="ARBA00010876"/>
    </source>
</evidence>
<accession>A0A1D2KCF7</accession>
<evidence type="ECO:0000313" key="7">
    <source>
        <dbReference type="EMBL" id="ATF25458.1"/>
    </source>
</evidence>
<organism evidence="7 8">
    <name type="scientific">Brochothrix thermosphacta</name>
    <name type="common">Microbacterium thermosphactum</name>
    <dbReference type="NCBI Taxonomy" id="2756"/>
    <lineage>
        <taxon>Bacteria</taxon>
        <taxon>Bacillati</taxon>
        <taxon>Bacillota</taxon>
        <taxon>Bacilli</taxon>
        <taxon>Bacillales</taxon>
        <taxon>Listeriaceae</taxon>
        <taxon>Brochothrix</taxon>
    </lineage>
</organism>
<dbReference type="Proteomes" id="UP000243591">
    <property type="component" value="Chromosome"/>
</dbReference>
<dbReference type="RefSeq" id="WP_069120511.1">
    <property type="nucleotide sequence ID" value="NZ_CBCPJR010000004.1"/>
</dbReference>
<dbReference type="InterPro" id="IPR006145">
    <property type="entry name" value="PsdUridine_synth_RsuA/RluA"/>
</dbReference>
<evidence type="ECO:0000256" key="3">
    <source>
        <dbReference type="PIRSR" id="PIRSR606225-1"/>
    </source>
</evidence>
<proteinExistence type="inferred from homology"/>
<keyword evidence="4" id="KW-0694">RNA-binding</keyword>
<protein>
    <recommendedName>
        <fullName evidence="5">Pseudouridine synthase</fullName>
        <ecNumber evidence="5">5.4.99.-</ecNumber>
    </recommendedName>
</protein>
<keyword evidence="8" id="KW-1185">Reference proteome</keyword>
<dbReference type="GO" id="GO:0140098">
    <property type="term" value="F:catalytic activity, acting on RNA"/>
    <property type="evidence" value="ECO:0007669"/>
    <property type="project" value="UniProtKB-ARBA"/>
</dbReference>
<evidence type="ECO:0000256" key="1">
    <source>
        <dbReference type="ARBA" id="ARBA00000073"/>
    </source>
</evidence>
<dbReference type="InterPro" id="IPR006225">
    <property type="entry name" value="PsdUridine_synth_RluC/D"/>
</dbReference>
<evidence type="ECO:0000256" key="5">
    <source>
        <dbReference type="RuleBase" id="RU362028"/>
    </source>
</evidence>
<dbReference type="EMBL" id="CP023483">
    <property type="protein sequence ID" value="ATF25458.1"/>
    <property type="molecule type" value="Genomic_DNA"/>
</dbReference>
<evidence type="ECO:0000313" key="8">
    <source>
        <dbReference type="Proteomes" id="UP000243591"/>
    </source>
</evidence>
<dbReference type="EC" id="5.4.99.-" evidence="5"/>
<sequence>MKLRWTALAEENGLLLRTFLSHHHVSKRLLAAIKFSGGEIRVNNHVENVRYKIVTGDIVTVQTPIEQENESLIPEIGPLKVIYEDDFLLIVDKPAGVASITAQYHPTKTMANFIKGHYYSKGENQAIHIVSRLDKDTSGIMLIAKDRYSHARLSELHQQGLVKRSYRAFAKGRIETKSPIIEPIGRQDGSIMVREVRSDGKYAETHFEVLERHKEWTDVAVELKTGRTHQIRVHFQHIGHTLMGDDMYLGDMSEIQRQALHSEKLTLIHPFTDEEMSFHCEVPADMQAMLDRL</sequence>
<dbReference type="InterPro" id="IPR050188">
    <property type="entry name" value="RluA_PseudoU_synthase"/>
</dbReference>
<dbReference type="GO" id="GO:0009982">
    <property type="term" value="F:pseudouridine synthase activity"/>
    <property type="evidence" value="ECO:0007669"/>
    <property type="project" value="InterPro"/>
</dbReference>
<evidence type="ECO:0000256" key="4">
    <source>
        <dbReference type="PROSITE-ProRule" id="PRU00182"/>
    </source>
</evidence>
<dbReference type="OrthoDB" id="9807829at2"/>
<dbReference type="GO" id="GO:0000455">
    <property type="term" value="P:enzyme-directed rRNA pseudouridine synthesis"/>
    <property type="evidence" value="ECO:0007669"/>
    <property type="project" value="TreeGrafter"/>
</dbReference>
<dbReference type="Gene3D" id="3.30.2350.10">
    <property type="entry name" value="Pseudouridine synthase"/>
    <property type="match status" value="1"/>
</dbReference>
<dbReference type="CDD" id="cd02869">
    <property type="entry name" value="PseudoU_synth_RluA_like"/>
    <property type="match status" value="1"/>
</dbReference>
<reference evidence="7 8" key="1">
    <citation type="submission" date="2017-09" db="EMBL/GenBank/DDBJ databases">
        <title>Complete Genome Sequences of Two Strains of the Meat Spoilage Bacterium Brochothrix thermosphacta Isolated from Ground Chicken.</title>
        <authorList>
            <person name="Paoli G.C."/>
            <person name="Wijey C."/>
            <person name="Chen C.-Y."/>
            <person name="Nguyen L."/>
            <person name="Yan X."/>
            <person name="Irwin P.L."/>
        </authorList>
    </citation>
    <scope>NUCLEOTIDE SEQUENCE [LARGE SCALE GENOMIC DNA]</scope>
    <source>
        <strain evidence="7 8">BI</strain>
    </source>
</reference>
<comment type="function">
    <text evidence="5">Responsible for synthesis of pseudouridine from uracil.</text>
</comment>
<name>A0A1D2KCF7_BROTH</name>
<keyword evidence="5" id="KW-0413">Isomerase</keyword>